<gene>
    <name evidence="2" type="ORF">AVDCRST_MAG11-3822</name>
</gene>
<dbReference type="AlphaFoldDB" id="A0A6J4MD55"/>
<evidence type="ECO:0000313" key="2">
    <source>
        <dbReference type="EMBL" id="CAA9356082.1"/>
    </source>
</evidence>
<dbReference type="EMBL" id="CADCTU010000810">
    <property type="protein sequence ID" value="CAA9356082.1"/>
    <property type="molecule type" value="Genomic_DNA"/>
</dbReference>
<evidence type="ECO:0000256" key="1">
    <source>
        <dbReference type="SAM" id="MobiDB-lite"/>
    </source>
</evidence>
<accession>A0A6J4MD55</accession>
<feature type="compositionally biased region" description="Low complexity" evidence="1">
    <location>
        <begin position="1"/>
        <end position="11"/>
    </location>
</feature>
<sequence length="67" mass="6935">ASARIRGALDAPARRPPRPARAALRPARAAGPGARVPADGTRWGGAPERVAARGGRGRGQPYGMQRL</sequence>
<feature type="compositionally biased region" description="Low complexity" evidence="1">
    <location>
        <begin position="20"/>
        <end position="53"/>
    </location>
</feature>
<organism evidence="2">
    <name type="scientific">uncultured Gemmatimonadaceae bacterium</name>
    <dbReference type="NCBI Taxonomy" id="246130"/>
    <lineage>
        <taxon>Bacteria</taxon>
        <taxon>Pseudomonadati</taxon>
        <taxon>Gemmatimonadota</taxon>
        <taxon>Gemmatimonadia</taxon>
        <taxon>Gemmatimonadales</taxon>
        <taxon>Gemmatimonadaceae</taxon>
        <taxon>environmental samples</taxon>
    </lineage>
</organism>
<feature type="region of interest" description="Disordered" evidence="1">
    <location>
        <begin position="1"/>
        <end position="67"/>
    </location>
</feature>
<name>A0A6J4MD55_9BACT</name>
<proteinExistence type="predicted"/>
<feature type="non-terminal residue" evidence="2">
    <location>
        <position position="67"/>
    </location>
</feature>
<reference evidence="2" key="1">
    <citation type="submission" date="2020-02" db="EMBL/GenBank/DDBJ databases">
        <authorList>
            <person name="Meier V. D."/>
        </authorList>
    </citation>
    <scope>NUCLEOTIDE SEQUENCE</scope>
    <source>
        <strain evidence="2">AVDCRST_MAG11</strain>
    </source>
</reference>
<protein>
    <submittedName>
        <fullName evidence="2">Uncharacterized protein</fullName>
    </submittedName>
</protein>
<feature type="non-terminal residue" evidence="2">
    <location>
        <position position="1"/>
    </location>
</feature>